<dbReference type="InterPro" id="IPR051681">
    <property type="entry name" value="Ser/Thr_Kinases-Pseudokinases"/>
</dbReference>
<evidence type="ECO:0000259" key="1">
    <source>
        <dbReference type="PROSITE" id="PS50011"/>
    </source>
</evidence>
<dbReference type="Proteomes" id="UP000053989">
    <property type="component" value="Unassembled WGS sequence"/>
</dbReference>
<keyword evidence="3" id="KW-1185">Reference proteome</keyword>
<dbReference type="InterPro" id="IPR011009">
    <property type="entry name" value="Kinase-like_dom_sf"/>
</dbReference>
<dbReference type="GO" id="GO:0005524">
    <property type="term" value="F:ATP binding"/>
    <property type="evidence" value="ECO:0007669"/>
    <property type="project" value="InterPro"/>
</dbReference>
<dbReference type="GO" id="GO:0004674">
    <property type="term" value="F:protein serine/threonine kinase activity"/>
    <property type="evidence" value="ECO:0007669"/>
    <property type="project" value="TreeGrafter"/>
</dbReference>
<dbReference type="HOGENOM" id="CLU_000288_7_18_1"/>
<organism evidence="2 3">
    <name type="scientific">Scleroderma citrinum Foug A</name>
    <dbReference type="NCBI Taxonomy" id="1036808"/>
    <lineage>
        <taxon>Eukaryota</taxon>
        <taxon>Fungi</taxon>
        <taxon>Dikarya</taxon>
        <taxon>Basidiomycota</taxon>
        <taxon>Agaricomycotina</taxon>
        <taxon>Agaricomycetes</taxon>
        <taxon>Agaricomycetidae</taxon>
        <taxon>Boletales</taxon>
        <taxon>Sclerodermatineae</taxon>
        <taxon>Sclerodermataceae</taxon>
        <taxon>Scleroderma</taxon>
    </lineage>
</organism>
<reference evidence="2 3" key="1">
    <citation type="submission" date="2014-04" db="EMBL/GenBank/DDBJ databases">
        <authorList>
            <consortium name="DOE Joint Genome Institute"/>
            <person name="Kuo A."/>
            <person name="Kohler A."/>
            <person name="Nagy L.G."/>
            <person name="Floudas D."/>
            <person name="Copeland A."/>
            <person name="Barry K.W."/>
            <person name="Cichocki N."/>
            <person name="Veneault-Fourrey C."/>
            <person name="LaButti K."/>
            <person name="Lindquist E.A."/>
            <person name="Lipzen A."/>
            <person name="Lundell T."/>
            <person name="Morin E."/>
            <person name="Murat C."/>
            <person name="Sun H."/>
            <person name="Tunlid A."/>
            <person name="Henrissat B."/>
            <person name="Grigoriev I.V."/>
            <person name="Hibbett D.S."/>
            <person name="Martin F."/>
            <person name="Nordberg H.P."/>
            <person name="Cantor M.N."/>
            <person name="Hua S.X."/>
        </authorList>
    </citation>
    <scope>NUCLEOTIDE SEQUENCE [LARGE SCALE GENOMIC DNA]</scope>
    <source>
        <strain evidence="2 3">Foug A</strain>
    </source>
</reference>
<evidence type="ECO:0000313" key="2">
    <source>
        <dbReference type="EMBL" id="KIM61233.1"/>
    </source>
</evidence>
<proteinExistence type="predicted"/>
<name>A0A0C2ZHX4_9AGAM</name>
<gene>
    <name evidence="2" type="ORF">SCLCIDRAFT_122469</name>
</gene>
<dbReference type="Gene3D" id="1.10.510.10">
    <property type="entry name" value="Transferase(Phosphotransferase) domain 1"/>
    <property type="match status" value="1"/>
</dbReference>
<feature type="non-terminal residue" evidence="2">
    <location>
        <position position="1"/>
    </location>
</feature>
<sequence>IIGEVHVWTTLRHENILPLLGITTKFDGKVSLVSEWMKMGNAHEYVQNRDVDPGPLLLGVANGLRYFHRLVPRPIFHGSLKGSNVLISYRGEALLSDFGLSDLLESSFPVTIEVSSVGTINWTPPECLVAPRGSAAGDVWAFGMTALELFTRTYPFHSIWNSKELEQRIILGPPDRPSDEITCQRLTDGWWKICSWCWQRDPSLRPSIEEILRMIEDELLESLRRDGDGFRRLLMEKMRERAGT</sequence>
<dbReference type="PANTHER" id="PTHR44329">
    <property type="entry name" value="SERINE/THREONINE-PROTEIN KINASE TNNI3K-RELATED"/>
    <property type="match status" value="1"/>
</dbReference>
<dbReference type="PANTHER" id="PTHR44329:SF214">
    <property type="entry name" value="PROTEIN KINASE DOMAIN-CONTAINING PROTEIN"/>
    <property type="match status" value="1"/>
</dbReference>
<dbReference type="InParanoid" id="A0A0C2ZHX4"/>
<accession>A0A0C2ZHX4</accession>
<dbReference type="EMBL" id="KN822054">
    <property type="protein sequence ID" value="KIM61233.1"/>
    <property type="molecule type" value="Genomic_DNA"/>
</dbReference>
<dbReference type="AlphaFoldDB" id="A0A0C2ZHX4"/>
<dbReference type="STRING" id="1036808.A0A0C2ZHX4"/>
<dbReference type="PROSITE" id="PS50011">
    <property type="entry name" value="PROTEIN_KINASE_DOM"/>
    <property type="match status" value="1"/>
</dbReference>
<dbReference type="InterPro" id="IPR000719">
    <property type="entry name" value="Prot_kinase_dom"/>
</dbReference>
<dbReference type="PIRSF" id="PIRSF000654">
    <property type="entry name" value="Integrin-linked_kinase"/>
    <property type="match status" value="1"/>
</dbReference>
<protein>
    <recommendedName>
        <fullName evidence="1">Protein kinase domain-containing protein</fullName>
    </recommendedName>
</protein>
<dbReference type="Pfam" id="PF00069">
    <property type="entry name" value="Pkinase"/>
    <property type="match status" value="1"/>
</dbReference>
<feature type="domain" description="Protein kinase" evidence="1">
    <location>
        <begin position="1"/>
        <end position="220"/>
    </location>
</feature>
<dbReference type="SUPFAM" id="SSF56112">
    <property type="entry name" value="Protein kinase-like (PK-like)"/>
    <property type="match status" value="1"/>
</dbReference>
<reference evidence="3" key="2">
    <citation type="submission" date="2015-01" db="EMBL/GenBank/DDBJ databases">
        <title>Evolutionary Origins and Diversification of the Mycorrhizal Mutualists.</title>
        <authorList>
            <consortium name="DOE Joint Genome Institute"/>
            <consortium name="Mycorrhizal Genomics Consortium"/>
            <person name="Kohler A."/>
            <person name="Kuo A."/>
            <person name="Nagy L.G."/>
            <person name="Floudas D."/>
            <person name="Copeland A."/>
            <person name="Barry K.W."/>
            <person name="Cichocki N."/>
            <person name="Veneault-Fourrey C."/>
            <person name="LaButti K."/>
            <person name="Lindquist E.A."/>
            <person name="Lipzen A."/>
            <person name="Lundell T."/>
            <person name="Morin E."/>
            <person name="Murat C."/>
            <person name="Riley R."/>
            <person name="Ohm R."/>
            <person name="Sun H."/>
            <person name="Tunlid A."/>
            <person name="Henrissat B."/>
            <person name="Grigoriev I.V."/>
            <person name="Hibbett D.S."/>
            <person name="Martin F."/>
        </authorList>
    </citation>
    <scope>NUCLEOTIDE SEQUENCE [LARGE SCALE GENOMIC DNA]</scope>
    <source>
        <strain evidence="3">Foug A</strain>
    </source>
</reference>
<dbReference type="OrthoDB" id="346907at2759"/>
<evidence type="ECO:0000313" key="3">
    <source>
        <dbReference type="Proteomes" id="UP000053989"/>
    </source>
</evidence>